<feature type="compositionally biased region" description="Polar residues" evidence="16">
    <location>
        <begin position="195"/>
        <end position="210"/>
    </location>
</feature>
<evidence type="ECO:0000256" key="5">
    <source>
        <dbReference type="ARBA" id="ARBA00022658"/>
    </source>
</evidence>
<keyword evidence="8" id="KW-0809">Transit peptide</keyword>
<keyword evidence="13" id="KW-0143">Chaperone</keyword>
<accession>L0PCE2</accession>
<keyword evidence="5" id="KW-0344">Guanine-nucleotide releasing factor</keyword>
<reference evidence="17 18" key="1">
    <citation type="journal article" date="2012" name="MBio">
        <title>De novo assembly of the Pneumocystis jirovecii genome from a single bronchoalveolar lavage fluid specimen from a patient.</title>
        <authorList>
            <person name="Cisse O.H."/>
            <person name="Pagni M."/>
            <person name="Hauser P.M."/>
        </authorList>
    </citation>
    <scope>NUCLEOTIDE SEQUENCE [LARGE SCALE GENOMIC DNA]</scope>
    <source>
        <strain evidence="17 18">SE8</strain>
    </source>
</reference>
<dbReference type="InterPro" id="IPR019133">
    <property type="entry name" value="MIC60"/>
</dbReference>
<keyword evidence="10" id="KW-0175">Coiled coil</keyword>
<dbReference type="SUPFAM" id="SSF48371">
    <property type="entry name" value="ARM repeat"/>
    <property type="match status" value="1"/>
</dbReference>
<evidence type="ECO:0000256" key="3">
    <source>
        <dbReference type="ARBA" id="ARBA00010877"/>
    </source>
</evidence>
<dbReference type="Pfam" id="PF09731">
    <property type="entry name" value="Mitofilin"/>
    <property type="match status" value="1"/>
</dbReference>
<keyword evidence="11 15" id="KW-0496">Mitochondrion</keyword>
<keyword evidence="9 15" id="KW-1133">Transmembrane helix</keyword>
<evidence type="ECO:0000256" key="16">
    <source>
        <dbReference type="SAM" id="MobiDB-lite"/>
    </source>
</evidence>
<proteinExistence type="inferred from homology"/>
<dbReference type="GO" id="GO:0005085">
    <property type="term" value="F:guanyl-nucleotide exchange factor activity"/>
    <property type="evidence" value="ECO:0007669"/>
    <property type="project" value="UniProtKB-KW"/>
</dbReference>
<dbReference type="GO" id="GO:0061617">
    <property type="term" value="C:MICOS complex"/>
    <property type="evidence" value="ECO:0007669"/>
    <property type="project" value="TreeGrafter"/>
</dbReference>
<organism evidence="18">
    <name type="scientific">Pneumocystis jirovecii</name>
    <name type="common">Human pneumocystis pneumonia agent</name>
    <dbReference type="NCBI Taxonomy" id="42068"/>
    <lineage>
        <taxon>Eukaryota</taxon>
        <taxon>Fungi</taxon>
        <taxon>Dikarya</taxon>
        <taxon>Ascomycota</taxon>
        <taxon>Taphrinomycotina</taxon>
        <taxon>Pneumocystomycetes</taxon>
        <taxon>Pneumocystaceae</taxon>
        <taxon>Pneumocystis</taxon>
    </lineage>
</organism>
<gene>
    <name evidence="17" type="ORF">PNEJI1_001531</name>
</gene>
<dbReference type="Proteomes" id="UP000010422">
    <property type="component" value="Unassembled WGS sequence"/>
</dbReference>
<dbReference type="GO" id="GO:0042407">
    <property type="term" value="P:cristae formation"/>
    <property type="evidence" value="ECO:0007669"/>
    <property type="project" value="TreeGrafter"/>
</dbReference>
<protein>
    <recommendedName>
        <fullName evidence="4 15">MICOS complex subunit MIC60</fullName>
    </recommendedName>
    <alternativeName>
        <fullName evidence="15">Mitofilin</fullName>
    </alternativeName>
</protein>
<comment type="caution">
    <text evidence="17">The sequence shown here is derived from an EMBL/GenBank/DDBJ whole genome shotgun (WGS) entry which is preliminary data.</text>
</comment>
<feature type="compositionally biased region" description="Low complexity" evidence="16">
    <location>
        <begin position="168"/>
        <end position="185"/>
    </location>
</feature>
<dbReference type="InterPro" id="IPR019318">
    <property type="entry name" value="Gua_nucleotide_exch_fac_Ric8"/>
</dbReference>
<evidence type="ECO:0000256" key="9">
    <source>
        <dbReference type="ARBA" id="ARBA00022989"/>
    </source>
</evidence>
<evidence type="ECO:0000313" key="18">
    <source>
        <dbReference type="Proteomes" id="UP000010422"/>
    </source>
</evidence>
<dbReference type="Pfam" id="PF10165">
    <property type="entry name" value="Ric8"/>
    <property type="match status" value="2"/>
</dbReference>
<dbReference type="InParanoid" id="L0PCE2"/>
<dbReference type="STRING" id="1209962.L0PCE2"/>
<evidence type="ECO:0000256" key="2">
    <source>
        <dbReference type="ARBA" id="ARBA00009049"/>
    </source>
</evidence>
<evidence type="ECO:0000256" key="1">
    <source>
        <dbReference type="ARBA" id="ARBA00004434"/>
    </source>
</evidence>
<evidence type="ECO:0000256" key="6">
    <source>
        <dbReference type="ARBA" id="ARBA00022692"/>
    </source>
</evidence>
<evidence type="ECO:0000313" key="17">
    <source>
        <dbReference type="EMBL" id="CCJ30033.1"/>
    </source>
</evidence>
<name>L0PCE2_PNEJI</name>
<evidence type="ECO:0000256" key="12">
    <source>
        <dbReference type="ARBA" id="ARBA00023136"/>
    </source>
</evidence>
<evidence type="ECO:0000256" key="7">
    <source>
        <dbReference type="ARBA" id="ARBA00022792"/>
    </source>
</evidence>
<dbReference type="PANTHER" id="PTHR15415">
    <property type="entry name" value="MITOFILIN"/>
    <property type="match status" value="1"/>
</dbReference>
<evidence type="ECO:0000256" key="4">
    <source>
        <dbReference type="ARBA" id="ARBA00018116"/>
    </source>
</evidence>
<comment type="similarity">
    <text evidence="3 15">Belongs to the MICOS complex subunit Mic60 family.</text>
</comment>
<dbReference type="EMBL" id="CAKM01000229">
    <property type="protein sequence ID" value="CCJ30033.1"/>
    <property type="molecule type" value="Genomic_DNA"/>
</dbReference>
<comment type="subunit">
    <text evidence="15">Component of the mitochondrial contact site and cristae organizing system (MICOS) complex.</text>
</comment>
<dbReference type="InterPro" id="IPR016024">
    <property type="entry name" value="ARM-type_fold"/>
</dbReference>
<evidence type="ECO:0000256" key="14">
    <source>
        <dbReference type="ARBA" id="ARBA00025571"/>
    </source>
</evidence>
<keyword evidence="6 15" id="KW-0812">Transmembrane</keyword>
<feature type="compositionally biased region" description="Basic and acidic residues" evidence="16">
    <location>
        <begin position="211"/>
        <end position="221"/>
    </location>
</feature>
<feature type="region of interest" description="Disordered" evidence="16">
    <location>
        <begin position="157"/>
        <end position="228"/>
    </location>
</feature>
<comment type="function">
    <text evidence="14">Component of the MICOS complex, a large protein complex of the mitochondrial inner membrane that plays crucial roles in the maintenance of crista junctions, inner membrane architecture, and formation of contact sites to the outer membrane. Plays a role in keeping cristae membranes connected to the inner boundary membrane. Also promotes protein import via the mitochondrial intermembrane space assembly (MIA) pathway.</text>
</comment>
<dbReference type="VEuPathDB" id="FungiDB:PNEJI1_001531"/>
<dbReference type="AlphaFoldDB" id="L0PCE2"/>
<evidence type="ECO:0000256" key="8">
    <source>
        <dbReference type="ARBA" id="ARBA00022946"/>
    </source>
</evidence>
<comment type="subcellular location">
    <subcellularLocation>
        <location evidence="1 15">Mitochondrion inner membrane</location>
        <topology evidence="1 15">Single-pass membrane protein</topology>
    </subcellularLocation>
</comment>
<evidence type="ECO:0000256" key="15">
    <source>
        <dbReference type="RuleBase" id="RU363000"/>
    </source>
</evidence>
<evidence type="ECO:0000256" key="13">
    <source>
        <dbReference type="ARBA" id="ARBA00023186"/>
    </source>
</evidence>
<dbReference type="PANTHER" id="PTHR15415:SF7">
    <property type="entry name" value="MICOS COMPLEX SUBUNIT MIC60"/>
    <property type="match status" value="1"/>
</dbReference>
<evidence type="ECO:0000256" key="11">
    <source>
        <dbReference type="ARBA" id="ARBA00023128"/>
    </source>
</evidence>
<feature type="transmembrane region" description="Helical" evidence="15">
    <location>
        <begin position="67"/>
        <end position="89"/>
    </location>
</feature>
<comment type="similarity">
    <text evidence="2">Belongs to the synembryn family.</text>
</comment>
<sequence length="1058" mass="122125">MLKVSGNFNRSFGKILSISNRNFLFKFYECPFYRIVRRFNETGRINNDIQINGQKKHIEKSWKPMRWIIFGSFSALIALVAGTICVEVYEDKCWLGKKFYVWFPSIEKLMLEIRDYGFYERYPDAKEAIARQTKNDRESNTIDIIEETFIKEPFMSSKQKDISVPSMQESTSKSEVSSVQKESSTNKTSDKEPKTSQSKPCTDSSCSASNIEEKTSSKDILPKNSSAPSSVSSSFISLNQEIHPSVRSLAESVNAIITAINDLNANGLLKESLSALKNDITILNAALHQTDTQTKTTIDQKLSEQKSYFEDLLKAQETSLQTQLANQETYWMTVLKQEYERLSETYHERLLGELKKLKELNEKKLKNELIQQAIELQRRWIREMKARVEEQRGRRLGQLEHLYKHVKQLEFMFSQARVFSESAMHVQRLQIASQALRRIIEDPQQKPFTKELYVLKDLSEKDEFMQTVIHTIQKETHEQGIMSKTQLTDRFHHLANEIYKVSLCPDNTGVLGYMVSRVLSFFMFRKTGRADGDYVHHILARTENYLEKNNLDAATRELNQLKGVPRKLASDWLKHARQNLEVIQALNMIETYTLLQSTLFVLPFFVDIFCKTLFTNMTETYENKEVEALLDYLKKDIEKDDLKTRYNSIVRLKSLVTDLSCAKITGSKRGFLILFQLAFSNSTMQQKSANAARCIFNTMLLNPDSRDIFIENNGIQHIIKEYTDFLKLPLIHEDDFDFMFIYTRILFLLTTQPGKAITTLMELGIFQIINQYLEYFEAYLKSSDVWPKQIRGETDESLINILPLIRLLNLSFSHSNLQQLTFEIINCLLNLPITELFNPENRPEYCIEELLKILDTLLLNIDLGIHSNDQSSSVNLDSALETKILSLITFFRKVLKHSTEPIEALLAFHLLPQSKDRQQILGRGDTLSSRALRIMTVPFPLIRESISWLLYELNHSDETSFINSIGFGYASGFLVSQGIPFTSPDSKDFQATDGINPITGQTLEAERMALSNLPEMTEEEKERDAERLFVMFQRLEKNGILSVKNPIKDAFQSGRFSD</sequence>
<keyword evidence="12 15" id="KW-0472">Membrane</keyword>
<keyword evidence="7 15" id="KW-0999">Mitochondrion inner membrane</keyword>
<evidence type="ECO:0000256" key="10">
    <source>
        <dbReference type="ARBA" id="ARBA00023054"/>
    </source>
</evidence>